<comment type="caution">
    <text evidence="2">The sequence shown here is derived from an EMBL/GenBank/DDBJ whole genome shotgun (WGS) entry which is preliminary data.</text>
</comment>
<feature type="transmembrane region" description="Helical" evidence="1">
    <location>
        <begin position="176"/>
        <end position="196"/>
    </location>
</feature>
<dbReference type="InterPro" id="IPR025498">
    <property type="entry name" value="DUF4389"/>
</dbReference>
<keyword evidence="1" id="KW-1133">Transmembrane helix</keyword>
<organism evidence="2 3">
    <name type="scientific">Streptomyces narbonensis</name>
    <dbReference type="NCBI Taxonomy" id="67333"/>
    <lineage>
        <taxon>Bacteria</taxon>
        <taxon>Bacillati</taxon>
        <taxon>Actinomycetota</taxon>
        <taxon>Actinomycetes</taxon>
        <taxon>Kitasatosporales</taxon>
        <taxon>Streptomycetaceae</taxon>
        <taxon>Streptomyces</taxon>
    </lineage>
</organism>
<keyword evidence="3" id="KW-1185">Reference proteome</keyword>
<dbReference type="Pfam" id="PF14333">
    <property type="entry name" value="DUF4389"/>
    <property type="match status" value="2"/>
</dbReference>
<dbReference type="Proteomes" id="UP001551329">
    <property type="component" value="Unassembled WGS sequence"/>
</dbReference>
<dbReference type="EMBL" id="JBEZAE010000035">
    <property type="protein sequence ID" value="MEU7075230.1"/>
    <property type="molecule type" value="Genomic_DNA"/>
</dbReference>
<feature type="transmembrane region" description="Helical" evidence="1">
    <location>
        <begin position="34"/>
        <end position="60"/>
    </location>
</feature>
<proteinExistence type="predicted"/>
<keyword evidence="1" id="KW-0472">Membrane</keyword>
<accession>A0ABV3CLU0</accession>
<dbReference type="RefSeq" id="WP_189507743.1">
    <property type="nucleotide sequence ID" value="NZ_BMSF01000005.1"/>
</dbReference>
<evidence type="ECO:0000313" key="3">
    <source>
        <dbReference type="Proteomes" id="UP001551329"/>
    </source>
</evidence>
<evidence type="ECO:0000256" key="1">
    <source>
        <dbReference type="SAM" id="Phobius"/>
    </source>
</evidence>
<gene>
    <name evidence="2" type="ORF">AB0A88_34630</name>
</gene>
<name>A0ABV3CLU0_9ACTN</name>
<sequence>METSRSSYPPVTVTARLDTPLSRWLWLVKWLLVIPHWIVLIFLWIAFLIVTVIAFFAILFTERYPRPLFDFNLGVLRWAWRVSYYSYSALGTDRYPPFSLGPEPDYPARLDIAYPERLSRGLVLVKWWLLAIPHYLVIAIFAGGMRASWWSGGLITLLTLFAAIALAFTGRYPRDLFVLVVGLNRWVFRVAAYAGLMTDAYPPFRLDQGGEEPAEKLWAADGR</sequence>
<feature type="transmembrane region" description="Helical" evidence="1">
    <location>
        <begin position="149"/>
        <end position="169"/>
    </location>
</feature>
<keyword evidence="1" id="KW-0812">Transmembrane</keyword>
<feature type="transmembrane region" description="Helical" evidence="1">
    <location>
        <begin position="124"/>
        <end position="143"/>
    </location>
</feature>
<protein>
    <submittedName>
        <fullName evidence="2">DUF4389 domain-containing protein</fullName>
    </submittedName>
</protein>
<evidence type="ECO:0000313" key="2">
    <source>
        <dbReference type="EMBL" id="MEU7075230.1"/>
    </source>
</evidence>
<reference evidence="2 3" key="1">
    <citation type="submission" date="2024-06" db="EMBL/GenBank/DDBJ databases">
        <title>The Natural Products Discovery Center: Release of the First 8490 Sequenced Strains for Exploring Actinobacteria Biosynthetic Diversity.</title>
        <authorList>
            <person name="Kalkreuter E."/>
            <person name="Kautsar S.A."/>
            <person name="Yang D."/>
            <person name="Bader C.D."/>
            <person name="Teijaro C.N."/>
            <person name="Fluegel L."/>
            <person name="Davis C.M."/>
            <person name="Simpson J.R."/>
            <person name="Lauterbach L."/>
            <person name="Steele A.D."/>
            <person name="Gui C."/>
            <person name="Meng S."/>
            <person name="Li G."/>
            <person name="Viehrig K."/>
            <person name="Ye F."/>
            <person name="Su P."/>
            <person name="Kiefer A.F."/>
            <person name="Nichols A."/>
            <person name="Cepeda A.J."/>
            <person name="Yan W."/>
            <person name="Fan B."/>
            <person name="Jiang Y."/>
            <person name="Adhikari A."/>
            <person name="Zheng C.-J."/>
            <person name="Schuster L."/>
            <person name="Cowan T.M."/>
            <person name="Smanski M.J."/>
            <person name="Chevrette M.G."/>
            <person name="De Carvalho L.P.S."/>
            <person name="Shen B."/>
        </authorList>
    </citation>
    <scope>NUCLEOTIDE SEQUENCE [LARGE SCALE GENOMIC DNA]</scope>
    <source>
        <strain evidence="2 3">NPDC045974</strain>
    </source>
</reference>